<proteinExistence type="predicted"/>
<evidence type="ECO:0000313" key="1">
    <source>
        <dbReference type="EMBL" id="SOZ39320.1"/>
    </source>
</evidence>
<dbReference type="EMBL" id="LT984807">
    <property type="protein sequence ID" value="SPD58965.1"/>
    <property type="molecule type" value="Genomic_DNA"/>
</dbReference>
<dbReference type="InterPro" id="IPR009078">
    <property type="entry name" value="Ferritin-like_SF"/>
</dbReference>
<keyword evidence="2" id="KW-0614">Plasmid</keyword>
<geneLocation type="plasmid" evidence="2">
    <name>II</name>
</geneLocation>
<dbReference type="Proteomes" id="UP000255168">
    <property type="component" value="Plasmid II"/>
</dbReference>
<sequence>MSGTSDSAKPVAAALHSSAIEHHAPAAAASGDSAASAAHTTLAQADHAMRHWTDPAPGDVRVGSTQHLQMFCNMLLQTHNPYKPAVIEWPRLPPEALHRVTSLPIWDIAVQTEGRAAIRVRTFAGTVDDPLLRRALELDGAEEARHKVVLSKLVQAYGIALAPEPDYPPPRDPEWGWLVTGYSECIDSFFAFGLFAAARRSGFFPAELVETFEPVIQEEGRHILFFVNWAAWYRRNLPWWRRPLFALKVARVWAFLVWERIGIARGLDADGVAQDANFTMNGSAALGEALTPGAMIDLCLAENARRMAGYDTRLLRPGTVPRLARLARRFVG</sequence>
<organism evidence="2 3">
    <name type="scientific">Cupriavidus neocaledonicus</name>
    <dbReference type="NCBI Taxonomy" id="1040979"/>
    <lineage>
        <taxon>Bacteria</taxon>
        <taxon>Pseudomonadati</taxon>
        <taxon>Pseudomonadota</taxon>
        <taxon>Betaproteobacteria</taxon>
        <taxon>Burkholderiales</taxon>
        <taxon>Burkholderiaceae</taxon>
        <taxon>Cupriavidus</taxon>
    </lineage>
</organism>
<keyword evidence="4" id="KW-1185">Reference proteome</keyword>
<geneLocation type="plasmid" evidence="3">
    <name>ii</name>
</geneLocation>
<dbReference type="Proteomes" id="UP000256710">
    <property type="component" value="Unassembled WGS sequence"/>
</dbReference>
<evidence type="ECO:0008006" key="5">
    <source>
        <dbReference type="Google" id="ProtNLM"/>
    </source>
</evidence>
<dbReference type="EMBL" id="OFTC01000039">
    <property type="protein sequence ID" value="SOZ39320.1"/>
    <property type="molecule type" value="Genomic_DNA"/>
</dbReference>
<name>A0A375HNF5_9BURK</name>
<evidence type="ECO:0000313" key="3">
    <source>
        <dbReference type="Proteomes" id="UP000255168"/>
    </source>
</evidence>
<protein>
    <recommendedName>
        <fullName evidence="5">Aminomethyltransferase</fullName>
    </recommendedName>
</protein>
<dbReference type="AlphaFoldDB" id="A0A375HNF5"/>
<dbReference type="SUPFAM" id="SSF47240">
    <property type="entry name" value="Ferritin-like"/>
    <property type="match status" value="1"/>
</dbReference>
<accession>A0A375HNF5</accession>
<gene>
    <name evidence="1" type="ORF">CBM2605_B160012</name>
    <name evidence="2" type="ORF">CBM2607_MP10367</name>
</gene>
<reference evidence="3 4" key="1">
    <citation type="submission" date="2018-01" db="EMBL/GenBank/DDBJ databases">
        <authorList>
            <person name="Clerissi C."/>
        </authorList>
    </citation>
    <scope>NUCLEOTIDE SEQUENCE [LARGE SCALE GENOMIC DNA]</scope>
    <source>
        <strain evidence="1">Cupriavidus taiwanensis STM 6082</strain>
        <strain evidence="2">Cupriavidus taiwanensis STM 6160</strain>
        <plasmid evidence="2">II</plasmid>
        <plasmid evidence="3">ii</plasmid>
    </source>
</reference>
<dbReference type="RefSeq" id="WP_026164224.1">
    <property type="nucleotide sequence ID" value="NZ_AQUR01000097.1"/>
</dbReference>
<evidence type="ECO:0000313" key="2">
    <source>
        <dbReference type="EMBL" id="SPD58965.1"/>
    </source>
</evidence>
<evidence type="ECO:0000313" key="4">
    <source>
        <dbReference type="Proteomes" id="UP000256710"/>
    </source>
</evidence>